<feature type="non-terminal residue" evidence="3">
    <location>
        <position position="1"/>
    </location>
</feature>
<keyword evidence="3" id="KW-0418">Kinase</keyword>
<comment type="caution">
    <text evidence="3">The sequence shown here is derived from an EMBL/GenBank/DDBJ whole genome shotgun (WGS) entry which is preliminary data.</text>
</comment>
<evidence type="ECO:0000256" key="1">
    <source>
        <dbReference type="SAM" id="MobiDB-lite"/>
    </source>
</evidence>
<protein>
    <submittedName>
        <fullName evidence="3">SIK2 kinase</fullName>
    </submittedName>
</protein>
<feature type="non-terminal residue" evidence="3">
    <location>
        <position position="153"/>
    </location>
</feature>
<dbReference type="OrthoDB" id="193931at2759"/>
<name>A0A7L2TNN7_POMRU</name>
<dbReference type="InterPro" id="IPR011009">
    <property type="entry name" value="Kinase-like_dom_sf"/>
</dbReference>
<dbReference type="SUPFAM" id="SSF56112">
    <property type="entry name" value="Protein kinase-like (PK-like)"/>
    <property type="match status" value="1"/>
</dbReference>
<feature type="compositionally biased region" description="Pro residues" evidence="1">
    <location>
        <begin position="132"/>
        <end position="153"/>
    </location>
</feature>
<feature type="region of interest" description="Disordered" evidence="1">
    <location>
        <begin position="101"/>
        <end position="153"/>
    </location>
</feature>
<keyword evidence="4" id="KW-1185">Reference proteome</keyword>
<accession>A0A7L2TNN7</accession>
<dbReference type="InterPro" id="IPR057380">
    <property type="entry name" value="UBA_SIK1/2/3"/>
</dbReference>
<dbReference type="GO" id="GO:0016301">
    <property type="term" value="F:kinase activity"/>
    <property type="evidence" value="ECO:0007669"/>
    <property type="project" value="UniProtKB-KW"/>
</dbReference>
<proteinExistence type="predicted"/>
<reference evidence="3 4" key="1">
    <citation type="submission" date="2019-09" db="EMBL/GenBank/DDBJ databases">
        <title>Bird 10,000 Genomes (B10K) Project - Family phase.</title>
        <authorList>
            <person name="Zhang G."/>
        </authorList>
    </citation>
    <scope>NUCLEOTIDE SEQUENCE [LARGE SCALE GENOMIC DNA]</scope>
    <source>
        <strain evidence="3">B10K-DU-002-71</strain>
        <tissue evidence="3">Muscle</tissue>
    </source>
</reference>
<evidence type="ECO:0000313" key="4">
    <source>
        <dbReference type="Proteomes" id="UP000583496"/>
    </source>
</evidence>
<gene>
    <name evidence="3" type="primary">Sik2_1</name>
    <name evidence="3" type="ORF">POSRUF_R08098</name>
</gene>
<evidence type="ECO:0000313" key="3">
    <source>
        <dbReference type="EMBL" id="NXS34941.1"/>
    </source>
</evidence>
<dbReference type="Pfam" id="PF23312">
    <property type="entry name" value="UBA_SIK3"/>
    <property type="match status" value="1"/>
</dbReference>
<keyword evidence="3" id="KW-0808">Transferase</keyword>
<sequence length="153" mass="17392">FFSPECEHLIRRMLVLDPSKRLSIAQIKEHKWMLVEVPAQRPILYPPGDENEPALGEYNEQVLRLMHSLGIDQQKTVENKSYNHFAAIYYLLVERLKSHRSSFPVEQRVDARQRRPSTIAEQTVAKVSSPRPARPPPAPDPPVPPGIPPCLGS</sequence>
<dbReference type="Gene3D" id="1.10.510.10">
    <property type="entry name" value="Transferase(Phosphotransferase) domain 1"/>
    <property type="match status" value="1"/>
</dbReference>
<evidence type="ECO:0000259" key="2">
    <source>
        <dbReference type="Pfam" id="PF23312"/>
    </source>
</evidence>
<dbReference type="Proteomes" id="UP000583496">
    <property type="component" value="Unassembled WGS sequence"/>
</dbReference>
<dbReference type="EMBL" id="VYZT01046878">
    <property type="protein sequence ID" value="NXS34941.1"/>
    <property type="molecule type" value="Genomic_DNA"/>
</dbReference>
<dbReference type="AlphaFoldDB" id="A0A7L2TNN7"/>
<feature type="domain" description="Protein kinase SIK1/2/3 UBA" evidence="2">
    <location>
        <begin position="60"/>
        <end position="95"/>
    </location>
</feature>
<organism evidence="3 4">
    <name type="scientific">Pomatostomus ruficeps</name>
    <name type="common">Chestnut-crowned babbler</name>
    <dbReference type="NCBI Taxonomy" id="9176"/>
    <lineage>
        <taxon>Eukaryota</taxon>
        <taxon>Metazoa</taxon>
        <taxon>Chordata</taxon>
        <taxon>Craniata</taxon>
        <taxon>Vertebrata</taxon>
        <taxon>Euteleostomi</taxon>
        <taxon>Archelosauria</taxon>
        <taxon>Archosauria</taxon>
        <taxon>Dinosauria</taxon>
        <taxon>Saurischia</taxon>
        <taxon>Theropoda</taxon>
        <taxon>Coelurosauria</taxon>
        <taxon>Aves</taxon>
        <taxon>Neognathae</taxon>
        <taxon>Neoaves</taxon>
        <taxon>Telluraves</taxon>
        <taxon>Australaves</taxon>
        <taxon>Passeriformes</taxon>
        <taxon>Sylvioidea</taxon>
        <taxon>Timaliidae</taxon>
        <taxon>Pomatostomus</taxon>
    </lineage>
</organism>